<protein>
    <submittedName>
        <fullName evidence="1">Uncharacterized protein</fullName>
    </submittedName>
</protein>
<evidence type="ECO:0000313" key="1">
    <source>
        <dbReference type="EMBL" id="MEJ6401009.1"/>
    </source>
</evidence>
<reference evidence="1 2" key="1">
    <citation type="submission" date="2023-10" db="EMBL/GenBank/DDBJ databases">
        <title>Nicoliella lavandulae sp. nov. isolated from Lavandula angustifolia flowers.</title>
        <authorList>
            <person name="Alcantara C."/>
            <person name="Zuniga M."/>
            <person name="Landete J.M."/>
            <person name="Monedero V."/>
        </authorList>
    </citation>
    <scope>NUCLEOTIDE SEQUENCE [LARGE SCALE GENOMIC DNA]</scope>
    <source>
        <strain evidence="1 2">Es01</strain>
    </source>
</reference>
<dbReference type="Proteomes" id="UP001370590">
    <property type="component" value="Unassembled WGS sequence"/>
</dbReference>
<name>A0ABU8SMA1_9LACO</name>
<gene>
    <name evidence="1" type="ORF">R4146_07620</name>
</gene>
<dbReference type="EMBL" id="JAWMWH010000003">
    <property type="protein sequence ID" value="MEJ6401009.1"/>
    <property type="molecule type" value="Genomic_DNA"/>
</dbReference>
<comment type="caution">
    <text evidence="1">The sequence shown here is derived from an EMBL/GenBank/DDBJ whole genome shotgun (WGS) entry which is preliminary data.</text>
</comment>
<accession>A0ABU8SMA1</accession>
<proteinExistence type="predicted"/>
<keyword evidence="2" id="KW-1185">Reference proteome</keyword>
<evidence type="ECO:0000313" key="2">
    <source>
        <dbReference type="Proteomes" id="UP001370590"/>
    </source>
</evidence>
<sequence>MSKDMINKLIKQYTGFVESYNKMVKPRDASGNANSAGKEQR</sequence>
<dbReference type="RefSeq" id="WP_339960857.1">
    <property type="nucleotide sequence ID" value="NZ_JAWMWH010000003.1"/>
</dbReference>
<organism evidence="1 2">
    <name type="scientific">Nicoliella lavandulae</name>
    <dbReference type="NCBI Taxonomy" id="3082954"/>
    <lineage>
        <taxon>Bacteria</taxon>
        <taxon>Bacillati</taxon>
        <taxon>Bacillota</taxon>
        <taxon>Bacilli</taxon>
        <taxon>Lactobacillales</taxon>
        <taxon>Lactobacillaceae</taxon>
        <taxon>Nicoliella</taxon>
    </lineage>
</organism>